<evidence type="ECO:0000259" key="2">
    <source>
        <dbReference type="Pfam" id="PF00144"/>
    </source>
</evidence>
<dbReference type="InterPro" id="IPR050491">
    <property type="entry name" value="AmpC-like"/>
</dbReference>
<proteinExistence type="inferred from homology"/>
<organism evidence="4 5">
    <name type="scientific">Oleoguttula mirabilis</name>
    <dbReference type="NCBI Taxonomy" id="1507867"/>
    <lineage>
        <taxon>Eukaryota</taxon>
        <taxon>Fungi</taxon>
        <taxon>Dikarya</taxon>
        <taxon>Ascomycota</taxon>
        <taxon>Pezizomycotina</taxon>
        <taxon>Dothideomycetes</taxon>
        <taxon>Dothideomycetidae</taxon>
        <taxon>Mycosphaerellales</taxon>
        <taxon>Teratosphaeriaceae</taxon>
        <taxon>Oleoguttula</taxon>
    </lineage>
</organism>
<comment type="caution">
    <text evidence="4">The sequence shown here is derived from an EMBL/GenBank/DDBJ whole genome shotgun (WGS) entry which is preliminary data.</text>
</comment>
<dbReference type="PANTHER" id="PTHR46825:SF15">
    <property type="entry name" value="BETA-LACTAMASE-RELATED DOMAIN-CONTAINING PROTEIN"/>
    <property type="match status" value="1"/>
</dbReference>
<dbReference type="Pfam" id="PF00144">
    <property type="entry name" value="Beta-lactamase"/>
    <property type="match status" value="1"/>
</dbReference>
<dbReference type="Proteomes" id="UP001324427">
    <property type="component" value="Unassembled WGS sequence"/>
</dbReference>
<evidence type="ECO:0008006" key="6">
    <source>
        <dbReference type="Google" id="ProtNLM"/>
    </source>
</evidence>
<comment type="similarity">
    <text evidence="1">Belongs to the peptidase S12 family.</text>
</comment>
<dbReference type="Pfam" id="PF11954">
    <property type="entry name" value="DUF3471"/>
    <property type="match status" value="1"/>
</dbReference>
<feature type="domain" description="Peptidase S12 Pab87-related C-terminal" evidence="3">
    <location>
        <begin position="432"/>
        <end position="542"/>
    </location>
</feature>
<evidence type="ECO:0000256" key="1">
    <source>
        <dbReference type="ARBA" id="ARBA00038215"/>
    </source>
</evidence>
<evidence type="ECO:0000313" key="4">
    <source>
        <dbReference type="EMBL" id="KAK4545470.1"/>
    </source>
</evidence>
<protein>
    <recommendedName>
        <fullName evidence="6">Beta-lactamase-related domain-containing protein</fullName>
    </recommendedName>
</protein>
<dbReference type="AlphaFoldDB" id="A0AAV9JJP0"/>
<accession>A0AAV9JJP0</accession>
<dbReference type="Gene3D" id="3.40.710.10">
    <property type="entry name" value="DD-peptidase/beta-lactamase superfamily"/>
    <property type="match status" value="1"/>
</dbReference>
<sequence>MLLFHLLCLPRALAVLTGLGSVKQRPLQSPHEYDPLASHDFEAFINRTLDEFLTPGVAIAVVHGNKTFSKGYGYANIHTHDPVTPRTLFQAGSTTKSFTAATMSKLVYSNESAYAEISWTTKLADLIRDDFVLHDEYATTHITLADALSHRTGMPRHDLVWTISDPTLKEQVRQLRYVPLSHEIRTEWQYCNLMFSAVSLAIETVTGTAMGTLLREWIWQPLGMHETFYSTSETLAFTEQSDQVNMARGYLYDNYTKVQVEVPYSDLPPANGAGGVISNVLDYIRWIRMFLHPSSSSNPISASAIKTMTSAHMLMAPEWRPSTGADFYALGLIGSVYRGHELLGHNGAINGYMTDMQWVPELDWGVVIMQNAYSLAAEIVLWRLLDDFLLTPEGERFDMAGTARQVQAKKIEQLESAREILYPEADVSAAVGPALPLSAYEGLYHHPGYKGLRLSKSREPDGAALPGAPLPLYANPATRSYLNISATLHHVSGEHWWAQVQSGPGSWLADEVMRARFEIGANGKVKGLGLQAEPAMAELAWFEKVE</sequence>
<evidence type="ECO:0000313" key="5">
    <source>
        <dbReference type="Proteomes" id="UP001324427"/>
    </source>
</evidence>
<gene>
    <name evidence="4" type="ORF">LTR36_002820</name>
</gene>
<keyword evidence="5" id="KW-1185">Reference proteome</keyword>
<feature type="domain" description="Beta-lactamase-related" evidence="2">
    <location>
        <begin position="46"/>
        <end position="374"/>
    </location>
</feature>
<dbReference type="EMBL" id="JAVFHQ010000019">
    <property type="protein sequence ID" value="KAK4545470.1"/>
    <property type="molecule type" value="Genomic_DNA"/>
</dbReference>
<dbReference type="InterPro" id="IPR012338">
    <property type="entry name" value="Beta-lactam/transpept-like"/>
</dbReference>
<dbReference type="SUPFAM" id="SSF56601">
    <property type="entry name" value="beta-lactamase/transpeptidase-like"/>
    <property type="match status" value="1"/>
</dbReference>
<reference evidence="4 5" key="1">
    <citation type="submission" date="2021-11" db="EMBL/GenBank/DDBJ databases">
        <title>Black yeast isolated from Biological Soil Crust.</title>
        <authorList>
            <person name="Kurbessoian T."/>
        </authorList>
    </citation>
    <scope>NUCLEOTIDE SEQUENCE [LARGE SCALE GENOMIC DNA]</scope>
    <source>
        <strain evidence="4 5">CCFEE 5522</strain>
    </source>
</reference>
<name>A0AAV9JJP0_9PEZI</name>
<dbReference type="InterPro" id="IPR001466">
    <property type="entry name" value="Beta-lactam-related"/>
</dbReference>
<evidence type="ECO:0000259" key="3">
    <source>
        <dbReference type="Pfam" id="PF11954"/>
    </source>
</evidence>
<dbReference type="PANTHER" id="PTHR46825">
    <property type="entry name" value="D-ALANYL-D-ALANINE-CARBOXYPEPTIDASE/ENDOPEPTIDASE AMPH"/>
    <property type="match status" value="1"/>
</dbReference>
<dbReference type="InterPro" id="IPR021860">
    <property type="entry name" value="Peptidase_S12_Pab87-rel_C"/>
</dbReference>